<keyword evidence="4" id="KW-0820">tRNA-binding</keyword>
<protein>
    <recommendedName>
        <fullName evidence="4">Large ribosomal subunit protein uL5</fullName>
    </recommendedName>
</protein>
<organism evidence="8 9">
    <name type="scientific">Microbacterium gilvum</name>
    <dbReference type="NCBI Taxonomy" id="1336204"/>
    <lineage>
        <taxon>Bacteria</taxon>
        <taxon>Bacillati</taxon>
        <taxon>Actinomycetota</taxon>
        <taxon>Actinomycetes</taxon>
        <taxon>Micrococcales</taxon>
        <taxon>Microbacteriaceae</taxon>
        <taxon>Microbacterium</taxon>
    </lineage>
</organism>
<gene>
    <name evidence="4 8" type="primary">rplE</name>
    <name evidence="8" type="ORF">GCM10023351_22760</name>
</gene>
<dbReference type="Pfam" id="PF00673">
    <property type="entry name" value="Ribosomal_L5_C"/>
    <property type="match status" value="1"/>
</dbReference>
<evidence type="ECO:0000256" key="3">
    <source>
        <dbReference type="ARBA" id="ARBA00023274"/>
    </source>
</evidence>
<evidence type="ECO:0000256" key="4">
    <source>
        <dbReference type="HAMAP-Rule" id="MF_01333"/>
    </source>
</evidence>
<dbReference type="HAMAP" id="MF_01333_B">
    <property type="entry name" value="Ribosomal_uL5_B"/>
    <property type="match status" value="1"/>
</dbReference>
<comment type="subunit">
    <text evidence="4">Part of the 50S ribosomal subunit; part of the 5S rRNA/L5/L18/L25 subcomplex. Contacts the 5S rRNA and the P site tRNA. Forms a bridge to the 30S subunit in the 70S ribosome.</text>
</comment>
<dbReference type="InterPro" id="IPR031310">
    <property type="entry name" value="Ribosomal_uL5_N"/>
</dbReference>
<dbReference type="InterPro" id="IPR002132">
    <property type="entry name" value="Ribosomal_uL5"/>
</dbReference>
<dbReference type="InterPro" id="IPR020929">
    <property type="entry name" value="Ribosomal_uL5_CS"/>
</dbReference>
<keyword evidence="4" id="KW-0699">rRNA-binding</keyword>
<dbReference type="InterPro" id="IPR022803">
    <property type="entry name" value="Ribosomal_uL5_dom_sf"/>
</dbReference>
<dbReference type="Proteomes" id="UP001501645">
    <property type="component" value="Unassembled WGS sequence"/>
</dbReference>
<comment type="similarity">
    <text evidence="1 4 5">Belongs to the universal ribosomal protein uL5 family.</text>
</comment>
<keyword evidence="2 4" id="KW-0689">Ribosomal protein</keyword>
<reference evidence="9" key="1">
    <citation type="journal article" date="2019" name="Int. J. Syst. Evol. Microbiol.">
        <title>The Global Catalogue of Microorganisms (GCM) 10K type strain sequencing project: providing services to taxonomists for standard genome sequencing and annotation.</title>
        <authorList>
            <consortium name="The Broad Institute Genomics Platform"/>
            <consortium name="The Broad Institute Genome Sequencing Center for Infectious Disease"/>
            <person name="Wu L."/>
            <person name="Ma J."/>
        </authorList>
    </citation>
    <scope>NUCLEOTIDE SEQUENCE [LARGE SCALE GENOMIC DNA]</scope>
    <source>
        <strain evidence="9">JCM 18537</strain>
    </source>
</reference>
<evidence type="ECO:0000313" key="8">
    <source>
        <dbReference type="EMBL" id="GAA4777422.1"/>
    </source>
</evidence>
<dbReference type="NCBIfam" id="NF000585">
    <property type="entry name" value="PRK00010.1"/>
    <property type="match status" value="1"/>
</dbReference>
<dbReference type="GO" id="GO:0005840">
    <property type="term" value="C:ribosome"/>
    <property type="evidence" value="ECO:0007669"/>
    <property type="project" value="UniProtKB-KW"/>
</dbReference>
<dbReference type="RefSeq" id="WP_345439245.1">
    <property type="nucleotide sequence ID" value="NZ_BAABKO010000004.1"/>
</dbReference>
<dbReference type="PROSITE" id="PS00358">
    <property type="entry name" value="RIBOSOMAL_L5"/>
    <property type="match status" value="1"/>
</dbReference>
<proteinExistence type="inferred from homology"/>
<comment type="caution">
    <text evidence="8">The sequence shown here is derived from an EMBL/GenBank/DDBJ whole genome shotgun (WGS) entry which is preliminary data.</text>
</comment>
<accession>A0ABP9ACS4</accession>
<evidence type="ECO:0000259" key="6">
    <source>
        <dbReference type="Pfam" id="PF00281"/>
    </source>
</evidence>
<feature type="domain" description="Large ribosomal subunit protein uL5 C-terminal" evidence="7">
    <location>
        <begin position="97"/>
        <end position="189"/>
    </location>
</feature>
<dbReference type="Pfam" id="PF00281">
    <property type="entry name" value="Ribosomal_L5"/>
    <property type="match status" value="1"/>
</dbReference>
<feature type="domain" description="Large ribosomal subunit protein uL5 N-terminal" evidence="6">
    <location>
        <begin position="36"/>
        <end position="92"/>
    </location>
</feature>
<dbReference type="InterPro" id="IPR020930">
    <property type="entry name" value="Ribosomal_uL5_bac-type"/>
</dbReference>
<dbReference type="Gene3D" id="3.30.1440.10">
    <property type="match status" value="1"/>
</dbReference>
<evidence type="ECO:0000256" key="1">
    <source>
        <dbReference type="ARBA" id="ARBA00008553"/>
    </source>
</evidence>
<dbReference type="SUPFAM" id="SSF55282">
    <property type="entry name" value="RL5-like"/>
    <property type="match status" value="1"/>
</dbReference>
<comment type="function">
    <text evidence="4">This is 1 of the proteins that bind and probably mediate the attachment of the 5S RNA into the large ribosomal subunit, where it forms part of the central protuberance. In the 70S ribosome it contacts protein S13 of the 30S subunit (bridge B1b), connecting the 2 subunits; this bridge is implicated in subunit movement. Contacts the P site tRNA; the 5S rRNA and some of its associated proteins might help stabilize positioning of ribosome-bound tRNAs.</text>
</comment>
<keyword evidence="9" id="KW-1185">Reference proteome</keyword>
<keyword evidence="4" id="KW-0694">RNA-binding</keyword>
<dbReference type="InterPro" id="IPR031309">
    <property type="entry name" value="Ribosomal_uL5_C"/>
</dbReference>
<evidence type="ECO:0000256" key="2">
    <source>
        <dbReference type="ARBA" id="ARBA00022980"/>
    </source>
</evidence>
<name>A0ABP9ACS4_9MICO</name>
<keyword evidence="3 4" id="KW-0687">Ribonucleoprotein</keyword>
<evidence type="ECO:0000259" key="7">
    <source>
        <dbReference type="Pfam" id="PF00673"/>
    </source>
</evidence>
<dbReference type="PIRSF" id="PIRSF002161">
    <property type="entry name" value="Ribosomal_L5"/>
    <property type="match status" value="1"/>
</dbReference>
<sequence length="196" mass="21747">MSTDTAAQTGKIQPRKKQVYRDEIRQKLQDEFGYANPMQIPGLVKVVVNTGVGEAARDSKVIEGAVADLTAITGQKPVVTKAKKSIAQFKLREGQAIGAHVTLRGDRAWEFLDRLISLALPRIRDFRGLSPKQFDGNGNYTFGVTEQSIFHEIDQDKIDRVRGFDITIVTSAKSDDEGRAFLRHLGFPFVGKNDEA</sequence>
<dbReference type="PANTHER" id="PTHR11994">
    <property type="entry name" value="60S RIBOSOMAL PROTEIN L11-RELATED"/>
    <property type="match status" value="1"/>
</dbReference>
<evidence type="ECO:0000313" key="9">
    <source>
        <dbReference type="Proteomes" id="UP001501645"/>
    </source>
</evidence>
<dbReference type="EMBL" id="BAABKO010000004">
    <property type="protein sequence ID" value="GAA4777422.1"/>
    <property type="molecule type" value="Genomic_DNA"/>
</dbReference>
<evidence type="ECO:0000256" key="5">
    <source>
        <dbReference type="RuleBase" id="RU003930"/>
    </source>
</evidence>